<feature type="compositionally biased region" description="Basic residues" evidence="1">
    <location>
        <begin position="14"/>
        <end position="29"/>
    </location>
</feature>
<dbReference type="Gene3D" id="3.40.50.1820">
    <property type="entry name" value="alpha/beta hydrolase"/>
    <property type="match status" value="1"/>
</dbReference>
<feature type="compositionally biased region" description="Low complexity" evidence="1">
    <location>
        <begin position="111"/>
        <end position="124"/>
    </location>
</feature>
<accession>A0AA88D0B8</accession>
<evidence type="ECO:0000313" key="2">
    <source>
        <dbReference type="EMBL" id="GMN37571.1"/>
    </source>
</evidence>
<dbReference type="SUPFAM" id="SSF53474">
    <property type="entry name" value="alpha/beta-Hydrolases"/>
    <property type="match status" value="1"/>
</dbReference>
<name>A0AA88D0B8_FICCA</name>
<dbReference type="InterPro" id="IPR029058">
    <property type="entry name" value="AB_hydrolase_fold"/>
</dbReference>
<protein>
    <submittedName>
        <fullName evidence="2">Uncharacterized protein</fullName>
    </submittedName>
</protein>
<feature type="region of interest" description="Disordered" evidence="1">
    <location>
        <begin position="1"/>
        <end position="137"/>
    </location>
</feature>
<reference evidence="2" key="1">
    <citation type="submission" date="2023-07" db="EMBL/GenBank/DDBJ databases">
        <title>draft genome sequence of fig (Ficus carica).</title>
        <authorList>
            <person name="Takahashi T."/>
            <person name="Nishimura K."/>
        </authorList>
    </citation>
    <scope>NUCLEOTIDE SEQUENCE</scope>
</reference>
<proteinExistence type="predicted"/>
<dbReference type="EMBL" id="BTGU01000007">
    <property type="protein sequence ID" value="GMN37571.1"/>
    <property type="molecule type" value="Genomic_DNA"/>
</dbReference>
<feature type="compositionally biased region" description="Basic residues" evidence="1">
    <location>
        <begin position="36"/>
        <end position="57"/>
    </location>
</feature>
<comment type="caution">
    <text evidence="2">The sequence shown here is derived from an EMBL/GenBank/DDBJ whole genome shotgun (WGS) entry which is preliminary data.</text>
</comment>
<feature type="compositionally biased region" description="Low complexity" evidence="1">
    <location>
        <begin position="75"/>
        <end position="95"/>
    </location>
</feature>
<dbReference type="AlphaFoldDB" id="A0AA88D0B8"/>
<evidence type="ECO:0000313" key="3">
    <source>
        <dbReference type="Proteomes" id="UP001187192"/>
    </source>
</evidence>
<gene>
    <name evidence="2" type="ORF">TIFTF001_006923</name>
</gene>
<feature type="region of interest" description="Disordered" evidence="1">
    <location>
        <begin position="355"/>
        <end position="379"/>
    </location>
</feature>
<keyword evidence="3" id="KW-1185">Reference proteome</keyword>
<sequence>MYGQSGDRQPLLPHLHRRPNRSARRRRFRPALAPSRNRRPIQGRRRFTQHRTLRKNLHASTTRPDPETPPPPPSSSSTAAGSASTLPSPPATMTTWPPSPPKQTPSFCLCTTGGRRSTSSPSPSAMHGKLSAGPRPIMAETGLRPGSTTMRISVGFSWSEPALEPPWPTTPSDSREWMGLSGDPILGPEKDPDLGRLGSGKELIFVAEKDFLRERGWGYHKALKESEWDGDVEIGETEGERHCFHLIDPTSPKALALMKKLTHFSLLYLFSLFCALRPATPGTKTSPSQRVRDAGDEDVTVMKSSRQRRYLEEIATPMGTFGGWCDFDCREISRRTVILCHPTIANLQLWPRDDGRQERESTSLATNPARNRLPSRSLE</sequence>
<evidence type="ECO:0000256" key="1">
    <source>
        <dbReference type="SAM" id="MobiDB-lite"/>
    </source>
</evidence>
<dbReference type="Proteomes" id="UP001187192">
    <property type="component" value="Unassembled WGS sequence"/>
</dbReference>
<organism evidence="2 3">
    <name type="scientific">Ficus carica</name>
    <name type="common">Common fig</name>
    <dbReference type="NCBI Taxonomy" id="3494"/>
    <lineage>
        <taxon>Eukaryota</taxon>
        <taxon>Viridiplantae</taxon>
        <taxon>Streptophyta</taxon>
        <taxon>Embryophyta</taxon>
        <taxon>Tracheophyta</taxon>
        <taxon>Spermatophyta</taxon>
        <taxon>Magnoliopsida</taxon>
        <taxon>eudicotyledons</taxon>
        <taxon>Gunneridae</taxon>
        <taxon>Pentapetalae</taxon>
        <taxon>rosids</taxon>
        <taxon>fabids</taxon>
        <taxon>Rosales</taxon>
        <taxon>Moraceae</taxon>
        <taxon>Ficeae</taxon>
        <taxon>Ficus</taxon>
    </lineage>
</organism>